<keyword evidence="3" id="KW-1185">Reference proteome</keyword>
<dbReference type="EMBL" id="PVBR01000043">
    <property type="protein sequence ID" value="PRD40521.1"/>
    <property type="molecule type" value="Genomic_DNA"/>
</dbReference>
<reference evidence="2 3" key="1">
    <citation type="submission" date="2018-02" db="EMBL/GenBank/DDBJ databases">
        <title>The draft genome of Phyllobacterium sp. 1N-3.</title>
        <authorList>
            <person name="Liu L."/>
            <person name="Li L."/>
            <person name="Zhang X."/>
            <person name="Wang T."/>
            <person name="Liang L."/>
        </authorList>
    </citation>
    <scope>NUCLEOTIDE SEQUENCE [LARGE SCALE GENOMIC DNA]</scope>
    <source>
        <strain evidence="2 3">1N-3</strain>
    </source>
</reference>
<evidence type="ECO:0000313" key="2">
    <source>
        <dbReference type="EMBL" id="PRD40521.1"/>
    </source>
</evidence>
<gene>
    <name evidence="2" type="ORF">C5748_26480</name>
</gene>
<evidence type="ECO:0000256" key="1">
    <source>
        <dbReference type="SAM" id="MobiDB-lite"/>
    </source>
</evidence>
<name>A0A2S9IJ17_9HYPH</name>
<protein>
    <submittedName>
        <fullName evidence="2">Uncharacterized protein</fullName>
    </submittedName>
</protein>
<sequence length="92" mass="10309">MMSSEAFREAIRLFLVDGTPAGLRKARIHGWTGLDFVATASTFGTLAERPEVDRRGVYILEGPDPRRLGETRVKTELPRLATGPRRENGKWV</sequence>
<dbReference type="Proteomes" id="UP000239434">
    <property type="component" value="Unassembled WGS sequence"/>
</dbReference>
<accession>A0A2S9IJ17</accession>
<dbReference type="AlphaFoldDB" id="A0A2S9IJ17"/>
<evidence type="ECO:0000313" key="3">
    <source>
        <dbReference type="Proteomes" id="UP000239434"/>
    </source>
</evidence>
<proteinExistence type="predicted"/>
<feature type="region of interest" description="Disordered" evidence="1">
    <location>
        <begin position="70"/>
        <end position="92"/>
    </location>
</feature>
<organism evidence="2 3">
    <name type="scientific">Phyllobacterium phragmitis</name>
    <dbReference type="NCBI Taxonomy" id="2670329"/>
    <lineage>
        <taxon>Bacteria</taxon>
        <taxon>Pseudomonadati</taxon>
        <taxon>Pseudomonadota</taxon>
        <taxon>Alphaproteobacteria</taxon>
        <taxon>Hyphomicrobiales</taxon>
        <taxon>Phyllobacteriaceae</taxon>
        <taxon>Phyllobacterium</taxon>
    </lineage>
</organism>
<comment type="caution">
    <text evidence="2">The sequence shown here is derived from an EMBL/GenBank/DDBJ whole genome shotgun (WGS) entry which is preliminary data.</text>
</comment>